<dbReference type="Proteomes" id="UP000825729">
    <property type="component" value="Unassembled WGS sequence"/>
</dbReference>
<evidence type="ECO:0000256" key="1">
    <source>
        <dbReference type="SAM" id="MobiDB-lite"/>
    </source>
</evidence>
<reference evidence="3 4" key="1">
    <citation type="submission" date="2021-07" db="EMBL/GenBank/DDBJ databases">
        <title>The Aristolochia fimbriata genome: insights into angiosperm evolution, floral development and chemical biosynthesis.</title>
        <authorList>
            <person name="Jiao Y."/>
        </authorList>
    </citation>
    <scope>NUCLEOTIDE SEQUENCE [LARGE SCALE GENOMIC DNA]</scope>
    <source>
        <strain evidence="3">IBCAS-2021</strain>
        <tissue evidence="3">Leaf</tissue>
    </source>
</reference>
<dbReference type="InterPro" id="IPR052929">
    <property type="entry name" value="RNase_H-like_EbsB-rel"/>
</dbReference>
<feature type="region of interest" description="Disordered" evidence="1">
    <location>
        <begin position="226"/>
        <end position="275"/>
    </location>
</feature>
<comment type="caution">
    <text evidence="3">The sequence shown here is derived from an EMBL/GenBank/DDBJ whole genome shotgun (WGS) entry which is preliminary data.</text>
</comment>
<dbReference type="SUPFAM" id="SSF53098">
    <property type="entry name" value="Ribonuclease H-like"/>
    <property type="match status" value="1"/>
</dbReference>
<dbReference type="PANTHER" id="PTHR47074:SF73">
    <property type="entry name" value="OS04G0448401 PROTEIN"/>
    <property type="match status" value="1"/>
</dbReference>
<sequence length="275" mass="30547">MPKSFDQFLQQWYPCPLPSCGRLLRRTTIAAVSWHLWLERNARTFNNQRSTLGGVIEKSIHSILLWASTSQKLPPFPSSEIRKHWAKVIDFHSCKMPKMVEWKTPQRDGLKMNFDGSSLGNSGPEGIGGAIKNSVGVSLLVFSGPCSSNEAEARALLMGLKLLKQQPRGKYLTSSNSPIRNSTFLGEKNITRQQNAAGAKLFKRITGIESSESTCRFEKLETPLTSTQKLEAPVMAPRSSGGDDEHLQSSEFPFRVKSSGADPDRIRINSNLARD</sequence>
<dbReference type="InterPro" id="IPR012337">
    <property type="entry name" value="RNaseH-like_sf"/>
</dbReference>
<organism evidence="3 4">
    <name type="scientific">Aristolochia fimbriata</name>
    <name type="common">White veined hardy Dutchman's pipe vine</name>
    <dbReference type="NCBI Taxonomy" id="158543"/>
    <lineage>
        <taxon>Eukaryota</taxon>
        <taxon>Viridiplantae</taxon>
        <taxon>Streptophyta</taxon>
        <taxon>Embryophyta</taxon>
        <taxon>Tracheophyta</taxon>
        <taxon>Spermatophyta</taxon>
        <taxon>Magnoliopsida</taxon>
        <taxon>Magnoliidae</taxon>
        <taxon>Piperales</taxon>
        <taxon>Aristolochiaceae</taxon>
        <taxon>Aristolochia</taxon>
    </lineage>
</organism>
<dbReference type="InterPro" id="IPR036397">
    <property type="entry name" value="RNaseH_sf"/>
</dbReference>
<evidence type="ECO:0000259" key="2">
    <source>
        <dbReference type="Pfam" id="PF13456"/>
    </source>
</evidence>
<dbReference type="Gene3D" id="3.30.420.10">
    <property type="entry name" value="Ribonuclease H-like superfamily/Ribonuclease H"/>
    <property type="match status" value="1"/>
</dbReference>
<dbReference type="GO" id="GO:0004523">
    <property type="term" value="F:RNA-DNA hybrid ribonuclease activity"/>
    <property type="evidence" value="ECO:0007669"/>
    <property type="project" value="InterPro"/>
</dbReference>
<accession>A0AAV7DQV4</accession>
<keyword evidence="4" id="KW-1185">Reference proteome</keyword>
<proteinExistence type="predicted"/>
<evidence type="ECO:0000313" key="3">
    <source>
        <dbReference type="EMBL" id="KAG9438945.1"/>
    </source>
</evidence>
<dbReference type="Pfam" id="PF13456">
    <property type="entry name" value="RVT_3"/>
    <property type="match status" value="1"/>
</dbReference>
<dbReference type="PANTHER" id="PTHR47074">
    <property type="entry name" value="BNAC02G40300D PROTEIN"/>
    <property type="match status" value="1"/>
</dbReference>
<protein>
    <recommendedName>
        <fullName evidence="2">RNase H type-1 domain-containing protein</fullName>
    </recommendedName>
</protein>
<dbReference type="InterPro" id="IPR044730">
    <property type="entry name" value="RNase_H-like_dom_plant"/>
</dbReference>
<evidence type="ECO:0000313" key="4">
    <source>
        <dbReference type="Proteomes" id="UP000825729"/>
    </source>
</evidence>
<feature type="domain" description="RNase H type-1" evidence="2">
    <location>
        <begin position="113"/>
        <end position="164"/>
    </location>
</feature>
<dbReference type="GO" id="GO:0003676">
    <property type="term" value="F:nucleic acid binding"/>
    <property type="evidence" value="ECO:0007669"/>
    <property type="project" value="InterPro"/>
</dbReference>
<dbReference type="AlphaFoldDB" id="A0AAV7DQV4"/>
<dbReference type="EMBL" id="JAINDJ010000008">
    <property type="protein sequence ID" value="KAG9438945.1"/>
    <property type="molecule type" value="Genomic_DNA"/>
</dbReference>
<name>A0AAV7DQV4_ARIFI</name>
<dbReference type="InterPro" id="IPR002156">
    <property type="entry name" value="RNaseH_domain"/>
</dbReference>
<feature type="compositionally biased region" description="Basic and acidic residues" evidence="1">
    <location>
        <begin position="262"/>
        <end position="275"/>
    </location>
</feature>
<gene>
    <name evidence="3" type="ORF">H6P81_019110</name>
</gene>
<dbReference type="CDD" id="cd06222">
    <property type="entry name" value="RNase_H_like"/>
    <property type="match status" value="1"/>
</dbReference>